<dbReference type="SMART" id="SM00248">
    <property type="entry name" value="ANK"/>
    <property type="match status" value="3"/>
</dbReference>
<reference evidence="8" key="1">
    <citation type="submission" date="2013-12" db="EMBL/GenBank/DDBJ databases">
        <title>The Genome Sequence of Aphanomyces invadans NJM9701.</title>
        <authorList>
            <consortium name="The Broad Institute Genomics Platform"/>
            <person name="Russ C."/>
            <person name="Tyler B."/>
            <person name="van West P."/>
            <person name="Dieguez-Uribeondo J."/>
            <person name="Young S.K."/>
            <person name="Zeng Q."/>
            <person name="Gargeya S."/>
            <person name="Fitzgerald M."/>
            <person name="Abouelleil A."/>
            <person name="Alvarado L."/>
            <person name="Chapman S.B."/>
            <person name="Gainer-Dewar J."/>
            <person name="Goldberg J."/>
            <person name="Griggs A."/>
            <person name="Gujja S."/>
            <person name="Hansen M."/>
            <person name="Howarth C."/>
            <person name="Imamovic A."/>
            <person name="Ireland A."/>
            <person name="Larimer J."/>
            <person name="McCowan C."/>
            <person name="Murphy C."/>
            <person name="Pearson M."/>
            <person name="Poon T.W."/>
            <person name="Priest M."/>
            <person name="Roberts A."/>
            <person name="Saif S."/>
            <person name="Shea T."/>
            <person name="Sykes S."/>
            <person name="Wortman J."/>
            <person name="Nusbaum C."/>
            <person name="Birren B."/>
        </authorList>
    </citation>
    <scope>NUCLEOTIDE SEQUENCE [LARGE SCALE GENOMIC DNA]</scope>
    <source>
        <strain evidence="8">NJM9701</strain>
    </source>
</reference>
<keyword evidence="1" id="KW-0677">Repeat</keyword>
<dbReference type="InterPro" id="IPR002048">
    <property type="entry name" value="EF_hand_dom"/>
</dbReference>
<dbReference type="SMART" id="SM00054">
    <property type="entry name" value="EFh"/>
    <property type="match status" value="2"/>
</dbReference>
<dbReference type="VEuPathDB" id="FungiDB:H310_13197"/>
<dbReference type="SUPFAM" id="SSF49265">
    <property type="entry name" value="Fibronectin type III"/>
    <property type="match status" value="1"/>
</dbReference>
<dbReference type="InterPro" id="IPR036770">
    <property type="entry name" value="Ankyrin_rpt-contain_sf"/>
</dbReference>
<dbReference type="SUPFAM" id="SSF47473">
    <property type="entry name" value="EF-hand"/>
    <property type="match status" value="1"/>
</dbReference>
<evidence type="ECO:0000259" key="7">
    <source>
        <dbReference type="PROSITE" id="PS50853"/>
    </source>
</evidence>
<feature type="repeat" description="ANK" evidence="4">
    <location>
        <begin position="181"/>
        <end position="205"/>
    </location>
</feature>
<dbReference type="CDD" id="cd00051">
    <property type="entry name" value="EFh"/>
    <property type="match status" value="1"/>
</dbReference>
<evidence type="ECO:0000256" key="3">
    <source>
        <dbReference type="ARBA" id="ARBA00023043"/>
    </source>
</evidence>
<dbReference type="PROSITE" id="PS50222">
    <property type="entry name" value="EF_HAND_2"/>
    <property type="match status" value="2"/>
</dbReference>
<dbReference type="SUPFAM" id="SSF48403">
    <property type="entry name" value="Ankyrin repeat"/>
    <property type="match status" value="1"/>
</dbReference>
<feature type="domain" description="EF-hand" evidence="6">
    <location>
        <begin position="52"/>
        <end position="87"/>
    </location>
</feature>
<dbReference type="InterPro" id="IPR013783">
    <property type="entry name" value="Ig-like_fold"/>
</dbReference>
<dbReference type="PANTHER" id="PTHR24171">
    <property type="entry name" value="ANKYRIN REPEAT DOMAIN-CONTAINING PROTEIN 39-RELATED"/>
    <property type="match status" value="1"/>
</dbReference>
<dbReference type="Gene3D" id="1.10.238.10">
    <property type="entry name" value="EF-hand"/>
    <property type="match status" value="1"/>
</dbReference>
<feature type="repeat" description="ANK" evidence="4">
    <location>
        <begin position="149"/>
        <end position="172"/>
    </location>
</feature>
<dbReference type="EMBL" id="KI913999">
    <property type="protein sequence ID" value="ETV92514.1"/>
    <property type="molecule type" value="Genomic_DNA"/>
</dbReference>
<dbReference type="PROSITE" id="PS50297">
    <property type="entry name" value="ANK_REP_REGION"/>
    <property type="match status" value="2"/>
</dbReference>
<evidence type="ECO:0000256" key="2">
    <source>
        <dbReference type="ARBA" id="ARBA00022837"/>
    </source>
</evidence>
<dbReference type="InterPro" id="IPR002110">
    <property type="entry name" value="Ankyrin_rpt"/>
</dbReference>
<dbReference type="InterPro" id="IPR036116">
    <property type="entry name" value="FN3_sf"/>
</dbReference>
<accession>A0A024TET5</accession>
<dbReference type="Pfam" id="PF00041">
    <property type="entry name" value="fn3"/>
    <property type="match status" value="1"/>
</dbReference>
<protein>
    <submittedName>
        <fullName evidence="8">Uncharacterized protein</fullName>
    </submittedName>
</protein>
<dbReference type="CDD" id="cd00063">
    <property type="entry name" value="FN3"/>
    <property type="match status" value="1"/>
</dbReference>
<evidence type="ECO:0000313" key="8">
    <source>
        <dbReference type="EMBL" id="ETV92514.1"/>
    </source>
</evidence>
<dbReference type="STRING" id="157072.A0A024TET5"/>
<evidence type="ECO:0000259" key="6">
    <source>
        <dbReference type="PROSITE" id="PS50222"/>
    </source>
</evidence>
<dbReference type="GO" id="GO:0005509">
    <property type="term" value="F:calcium ion binding"/>
    <property type="evidence" value="ECO:0007669"/>
    <property type="project" value="InterPro"/>
</dbReference>
<dbReference type="InterPro" id="IPR011992">
    <property type="entry name" value="EF-hand-dom_pair"/>
</dbReference>
<dbReference type="PROSITE" id="PS50853">
    <property type="entry name" value="FN3"/>
    <property type="match status" value="1"/>
</dbReference>
<feature type="domain" description="Fibronectin type-III" evidence="7">
    <location>
        <begin position="244"/>
        <end position="341"/>
    </location>
</feature>
<dbReference type="PROSITE" id="PS50088">
    <property type="entry name" value="ANK_REPEAT"/>
    <property type="match status" value="2"/>
</dbReference>
<proteinExistence type="predicted"/>
<gene>
    <name evidence="8" type="ORF">H310_13197</name>
</gene>
<evidence type="ECO:0000256" key="1">
    <source>
        <dbReference type="ARBA" id="ARBA00022737"/>
    </source>
</evidence>
<dbReference type="InterPro" id="IPR018247">
    <property type="entry name" value="EF_Hand_1_Ca_BS"/>
</dbReference>
<feature type="compositionally biased region" description="Low complexity" evidence="5">
    <location>
        <begin position="242"/>
        <end position="253"/>
    </location>
</feature>
<name>A0A024TET5_9STRA</name>
<dbReference type="Gene3D" id="1.25.40.20">
    <property type="entry name" value="Ankyrin repeat-containing domain"/>
    <property type="match status" value="1"/>
</dbReference>
<dbReference type="SMART" id="SM00060">
    <property type="entry name" value="FN3"/>
    <property type="match status" value="1"/>
</dbReference>
<dbReference type="InterPro" id="IPR003961">
    <property type="entry name" value="FN3_dom"/>
</dbReference>
<dbReference type="AlphaFoldDB" id="A0A024TET5"/>
<feature type="region of interest" description="Disordered" evidence="5">
    <location>
        <begin position="236"/>
        <end position="256"/>
    </location>
</feature>
<dbReference type="OrthoDB" id="26525at2759"/>
<keyword evidence="3 4" id="KW-0040">ANK repeat</keyword>
<organism evidence="8">
    <name type="scientific">Aphanomyces invadans</name>
    <dbReference type="NCBI Taxonomy" id="157072"/>
    <lineage>
        <taxon>Eukaryota</taxon>
        <taxon>Sar</taxon>
        <taxon>Stramenopiles</taxon>
        <taxon>Oomycota</taxon>
        <taxon>Saprolegniomycetes</taxon>
        <taxon>Saprolegniales</taxon>
        <taxon>Verrucalvaceae</taxon>
        <taxon>Aphanomyces</taxon>
    </lineage>
</organism>
<dbReference type="RefSeq" id="XP_008878821.1">
    <property type="nucleotide sequence ID" value="XM_008880599.1"/>
</dbReference>
<dbReference type="PROSITE" id="PS00018">
    <property type="entry name" value="EF_HAND_1"/>
    <property type="match status" value="1"/>
</dbReference>
<dbReference type="Pfam" id="PF13499">
    <property type="entry name" value="EF-hand_7"/>
    <property type="match status" value="1"/>
</dbReference>
<keyword evidence="2" id="KW-0106">Calcium</keyword>
<sequence length="354" mass="37905">MPAAVDNNAAAIDAASQRETIRAAFNAFDVDGNGRMVASELAELVTSLGGAVSSVELEAALRVLDKDSDGVIDLGEFERWWMHASDDLDGDGHMGQMEKALARLKELGQKRFHVDIHTACWNGDMDVVSRLVQADKDVVHAKDATEFGDLNTPLHYAAYQGHTDLCAYLMDHAKVDAVNAIGCTPLFFASQQDRRDVVELLLRKGGANARLRETEHHFSAVDVASSTEMLQVFRNHRPNDKPAAPSAPAISSAGPTGVHVTWRAPAPKPTESLPISGYKVKFTATSPSQQPPFLKLVGPHPTALRIDTLAKNTLYTVQVAAVTLHGASDYSAAVTVSTADATTVPNDATTSAQS</sequence>
<dbReference type="eggNOG" id="ENOG502SG9J">
    <property type="taxonomic scope" value="Eukaryota"/>
</dbReference>
<dbReference type="GeneID" id="20090247"/>
<dbReference type="Gene3D" id="2.60.40.10">
    <property type="entry name" value="Immunoglobulins"/>
    <property type="match status" value="1"/>
</dbReference>
<evidence type="ECO:0000256" key="5">
    <source>
        <dbReference type="SAM" id="MobiDB-lite"/>
    </source>
</evidence>
<evidence type="ECO:0000256" key="4">
    <source>
        <dbReference type="PROSITE-ProRule" id="PRU00023"/>
    </source>
</evidence>
<dbReference type="Pfam" id="PF12796">
    <property type="entry name" value="Ank_2"/>
    <property type="match status" value="1"/>
</dbReference>
<feature type="domain" description="EF-hand" evidence="6">
    <location>
        <begin position="16"/>
        <end position="51"/>
    </location>
</feature>